<keyword evidence="1" id="KW-0521">NADP</keyword>
<keyword evidence="4" id="KW-1185">Reference proteome</keyword>
<sequence>MSADCVSSPAQSYNLCWPEKLPRLTMAAGTVPMKRINSGSQGLEVSVQGLGCMSMSVGWSDPGGPGMWKKRLSLRAGTTKIENFNQNIGPFSLELTPEEMSELESIAAAEALKGDRYGEGILTLKNSDTPPLSWWKPNGE</sequence>
<comment type="caution">
    <text evidence="3">The sequence shown here is derived from an EMBL/GenBank/DDBJ whole genome shotgun (WGS) entry which is preliminary data.</text>
</comment>
<dbReference type="GO" id="GO:0016491">
    <property type="term" value="F:oxidoreductase activity"/>
    <property type="evidence" value="ECO:0007669"/>
    <property type="project" value="UniProtKB-KW"/>
</dbReference>
<dbReference type="GO" id="GO:0005737">
    <property type="term" value="C:cytoplasm"/>
    <property type="evidence" value="ECO:0007669"/>
    <property type="project" value="TreeGrafter"/>
</dbReference>
<evidence type="ECO:0000256" key="2">
    <source>
        <dbReference type="ARBA" id="ARBA00023002"/>
    </source>
</evidence>
<dbReference type="AlphaFoldDB" id="A0AAV0N3R6"/>
<dbReference type="InterPro" id="IPR036812">
    <property type="entry name" value="NAD(P)_OxRdtase_dom_sf"/>
</dbReference>
<dbReference type="PANTHER" id="PTHR43625:SF40">
    <property type="entry name" value="ALDO-KETO REDUCTASE YAKC [NADP(+)]"/>
    <property type="match status" value="1"/>
</dbReference>
<gene>
    <name evidence="3" type="ORF">LITE_LOCUS31478</name>
</gene>
<dbReference type="PANTHER" id="PTHR43625">
    <property type="entry name" value="AFLATOXIN B1 ALDEHYDE REDUCTASE"/>
    <property type="match status" value="1"/>
</dbReference>
<accession>A0AAV0N3R6</accession>
<organism evidence="3 4">
    <name type="scientific">Linum tenue</name>
    <dbReference type="NCBI Taxonomy" id="586396"/>
    <lineage>
        <taxon>Eukaryota</taxon>
        <taxon>Viridiplantae</taxon>
        <taxon>Streptophyta</taxon>
        <taxon>Embryophyta</taxon>
        <taxon>Tracheophyta</taxon>
        <taxon>Spermatophyta</taxon>
        <taxon>Magnoliopsida</taxon>
        <taxon>eudicotyledons</taxon>
        <taxon>Gunneridae</taxon>
        <taxon>Pentapetalae</taxon>
        <taxon>rosids</taxon>
        <taxon>fabids</taxon>
        <taxon>Malpighiales</taxon>
        <taxon>Linaceae</taxon>
        <taxon>Linum</taxon>
    </lineage>
</organism>
<reference evidence="3" key="1">
    <citation type="submission" date="2022-08" db="EMBL/GenBank/DDBJ databases">
        <authorList>
            <person name="Gutierrez-Valencia J."/>
        </authorList>
    </citation>
    <scope>NUCLEOTIDE SEQUENCE</scope>
</reference>
<evidence type="ECO:0000313" key="4">
    <source>
        <dbReference type="Proteomes" id="UP001154282"/>
    </source>
</evidence>
<keyword evidence="2" id="KW-0560">Oxidoreductase</keyword>
<dbReference type="Proteomes" id="UP001154282">
    <property type="component" value="Unassembled WGS sequence"/>
</dbReference>
<evidence type="ECO:0000256" key="1">
    <source>
        <dbReference type="ARBA" id="ARBA00022857"/>
    </source>
</evidence>
<name>A0AAV0N3R6_9ROSI</name>
<dbReference type="EMBL" id="CAMGYJ010000007">
    <property type="protein sequence ID" value="CAI0453133.1"/>
    <property type="molecule type" value="Genomic_DNA"/>
</dbReference>
<dbReference type="Gene3D" id="3.20.20.100">
    <property type="entry name" value="NADP-dependent oxidoreductase domain"/>
    <property type="match status" value="1"/>
</dbReference>
<dbReference type="InterPro" id="IPR050791">
    <property type="entry name" value="Aldo-Keto_reductase"/>
</dbReference>
<proteinExistence type="predicted"/>
<evidence type="ECO:0000313" key="3">
    <source>
        <dbReference type="EMBL" id="CAI0453133.1"/>
    </source>
</evidence>
<protein>
    <submittedName>
        <fullName evidence="3">Uncharacterized protein</fullName>
    </submittedName>
</protein>